<feature type="compositionally biased region" description="Low complexity" evidence="15">
    <location>
        <begin position="258"/>
        <end position="290"/>
    </location>
</feature>
<dbReference type="GO" id="GO:0120015">
    <property type="term" value="F:sterol transfer activity"/>
    <property type="evidence" value="ECO:0007669"/>
    <property type="project" value="UniProtKB-ARBA"/>
</dbReference>
<evidence type="ECO:0000256" key="10">
    <source>
        <dbReference type="ARBA" id="ARBA00023055"/>
    </source>
</evidence>
<dbReference type="Pfam" id="PF15409">
    <property type="entry name" value="PH_8"/>
    <property type="match status" value="1"/>
</dbReference>
<evidence type="ECO:0000256" key="9">
    <source>
        <dbReference type="ARBA" id="ARBA00022824"/>
    </source>
</evidence>
<evidence type="ECO:0000256" key="14">
    <source>
        <dbReference type="RuleBase" id="RU003845"/>
    </source>
</evidence>
<evidence type="ECO:0000256" key="12">
    <source>
        <dbReference type="ARBA" id="ARBA00023136"/>
    </source>
</evidence>
<evidence type="ECO:0000256" key="13">
    <source>
        <dbReference type="RuleBase" id="RU003844"/>
    </source>
</evidence>
<keyword evidence="8" id="KW-0597">Phosphoprotein</keyword>
<dbReference type="GO" id="GO:0006699">
    <property type="term" value="P:bile acid biosynthetic process"/>
    <property type="evidence" value="ECO:0007669"/>
    <property type="project" value="UniProtKB-ARBA"/>
</dbReference>
<dbReference type="InterPro" id="IPR041680">
    <property type="entry name" value="PH_8"/>
</dbReference>
<feature type="compositionally biased region" description="Basic residues" evidence="15">
    <location>
        <begin position="245"/>
        <end position="257"/>
    </location>
</feature>
<evidence type="ECO:0000256" key="11">
    <source>
        <dbReference type="ARBA" id="ARBA00023121"/>
    </source>
</evidence>
<dbReference type="PANTHER" id="PTHR10972:SF203">
    <property type="entry name" value="OXYSTEROL-BINDING PROTEIN HOMOLOG 3"/>
    <property type="match status" value="1"/>
</dbReference>
<dbReference type="InterPro" id="IPR018494">
    <property type="entry name" value="Oxysterol-bd_CS"/>
</dbReference>
<dbReference type="FunFam" id="2.30.29.30:FF:000011">
    <property type="entry name" value="Oxysterol-binding protein"/>
    <property type="match status" value="1"/>
</dbReference>
<keyword evidence="11" id="KW-0446">Lipid-binding</keyword>
<dbReference type="GO" id="GO:0015485">
    <property type="term" value="F:cholesterol binding"/>
    <property type="evidence" value="ECO:0007669"/>
    <property type="project" value="TreeGrafter"/>
</dbReference>
<dbReference type="OrthoDB" id="1854502at2759"/>
<evidence type="ECO:0000256" key="6">
    <source>
        <dbReference type="ARBA" id="ARBA00022475"/>
    </source>
</evidence>
<evidence type="ECO:0000256" key="1">
    <source>
        <dbReference type="ARBA" id="ARBA00004236"/>
    </source>
</evidence>
<feature type="region of interest" description="Disordered" evidence="15">
    <location>
        <begin position="163"/>
        <end position="204"/>
    </location>
</feature>
<dbReference type="InterPro" id="IPR011993">
    <property type="entry name" value="PH-like_dom_sf"/>
</dbReference>
<dbReference type="GO" id="GO:0005829">
    <property type="term" value="C:cytosol"/>
    <property type="evidence" value="ECO:0007669"/>
    <property type="project" value="UniProtKB-SubCell"/>
</dbReference>
<evidence type="ECO:0000256" key="2">
    <source>
        <dbReference type="ARBA" id="ARBA00004514"/>
    </source>
</evidence>
<evidence type="ECO:0000256" key="8">
    <source>
        <dbReference type="ARBA" id="ARBA00022553"/>
    </source>
</evidence>
<feature type="region of interest" description="Disordered" evidence="15">
    <location>
        <begin position="237"/>
        <end position="290"/>
    </location>
</feature>
<dbReference type="Gene3D" id="2.40.160.120">
    <property type="match status" value="1"/>
</dbReference>
<proteinExistence type="inferred from homology"/>
<comment type="similarity">
    <text evidence="4 13">Belongs to the OSBP family.</text>
</comment>
<dbReference type="PROSITE" id="PS01013">
    <property type="entry name" value="OSBP"/>
    <property type="match status" value="1"/>
</dbReference>
<sequence>MDISGDSVESAQSNKKTKKNWKRKGSEWEILGSLEKGIEYNIKPKKHEGYLSKRRKWPLKGWHKRYFSLYGGILTYGKTASDIARGRTHGRIDVGQAVVSAKYDLFRIDINDEECIHHLKVDNMENFAYWLEQLKQHRLYQQNLLNSASSALSTPLSPSIGEYDYHHLSPPRNNSLSRGLRPPGSAPNATSGNGSGNSPVGTIMTEFDNLDDRVTAQLLNVQQHAVALSLLAQRFEDEASVPGSNKKKLFGLRKKKSGPGSHSASSSSGCGMSGSVTTSSASKQSSPGSASVHVDAFEDSLASSGASSNTLVHMSSLSSSNPSLSSNTLSRPNSLTTGSMSSSSTTSTTTADTLKPPPQTLGSSSRSLHDSLINPTLKDELIAFASDFQNDISNLMRVFSVERDKLKSAIDMSQTPISINGNNANTAALVSSLRSSLNQAIQQNTMLKSRLQKIHMDSEISELPSINSEGNNTLPRNITLGGMNHSLSYSSSCVSEFFDAREYNSENEPSEYSSDEDSLGSADESTTTSDEEEGGTSGNKIRIYPDEISKSTSRLHLPGVSEATSETNLTGRRQKLPTPKSDTEGLNLWNLLCKNIGKDLSKISMPVTLNEPLSALQRLCEELEYSDLLDKAASASTPLERMIWVSAFAVSSYGSSNARAGHKPFNPLLGETYECVREDRGFKYLAEQVSHHPPISACHATSKHWIWHQDLRVKTKFWGKSMEFQPEGNITLELKLKDDRSEHYTWNKITTCIHNLFGSERWVDLYGVCVISCPDTELESKIDFIKASYWSNKKHEVLGNILDTSTGCVVQTLFGKWSEALYCGKAPSAKCIWRPGALPEDHTLYYGFSRFAMELNELLESEKSLLPHTDTRFRPDQRQLEMGNISEAETLKLKLELSQRERRNEMEKEGRVHIPTWFGRKGDGEYEKWIFNEEYWHMRQTQNFDKMEFDRLW</sequence>
<dbReference type="AlphaFoldDB" id="A0A0K2TK62"/>
<feature type="compositionally biased region" description="Polar residues" evidence="15">
    <location>
        <begin position="562"/>
        <end position="571"/>
    </location>
</feature>
<dbReference type="InterPro" id="IPR000648">
    <property type="entry name" value="Oxysterol-bd"/>
</dbReference>
<dbReference type="InterPro" id="IPR001849">
    <property type="entry name" value="PH_domain"/>
</dbReference>
<comment type="subcellular location">
    <subcellularLocation>
        <location evidence="1">Cell membrane</location>
    </subcellularLocation>
    <subcellularLocation>
        <location evidence="2">Cytoplasm</location>
        <location evidence="2">Cytosol</location>
    </subcellularLocation>
    <subcellularLocation>
        <location evidence="3">Endoplasmic reticulum membrane</location>
    </subcellularLocation>
</comment>
<feature type="region of interest" description="Disordered" evidence="15">
    <location>
        <begin position="312"/>
        <end position="367"/>
    </location>
</feature>
<keyword evidence="12" id="KW-0472">Membrane</keyword>
<evidence type="ECO:0000256" key="3">
    <source>
        <dbReference type="ARBA" id="ARBA00004586"/>
    </source>
</evidence>
<feature type="region of interest" description="Disordered" evidence="15">
    <location>
        <begin position="502"/>
        <end position="580"/>
    </location>
</feature>
<keyword evidence="7" id="KW-0963">Cytoplasm</keyword>
<evidence type="ECO:0000256" key="4">
    <source>
        <dbReference type="ARBA" id="ARBA00008842"/>
    </source>
</evidence>
<accession>A0A0K2TK62</accession>
<dbReference type="PANTHER" id="PTHR10972">
    <property type="entry name" value="OXYSTEROL-BINDING PROTEIN-RELATED"/>
    <property type="match status" value="1"/>
</dbReference>
<dbReference type="GO" id="GO:0005789">
    <property type="term" value="C:endoplasmic reticulum membrane"/>
    <property type="evidence" value="ECO:0007669"/>
    <property type="project" value="UniProtKB-SubCell"/>
</dbReference>
<organism evidence="17">
    <name type="scientific">Lepeophtheirus salmonis</name>
    <name type="common">Salmon louse</name>
    <name type="synonym">Caligus salmonis</name>
    <dbReference type="NCBI Taxonomy" id="72036"/>
    <lineage>
        <taxon>Eukaryota</taxon>
        <taxon>Metazoa</taxon>
        <taxon>Ecdysozoa</taxon>
        <taxon>Arthropoda</taxon>
        <taxon>Crustacea</taxon>
        <taxon>Multicrustacea</taxon>
        <taxon>Hexanauplia</taxon>
        <taxon>Copepoda</taxon>
        <taxon>Siphonostomatoida</taxon>
        <taxon>Caligidae</taxon>
        <taxon>Lepeophtheirus</taxon>
    </lineage>
</organism>
<dbReference type="PROSITE" id="PS50003">
    <property type="entry name" value="PH_DOMAIN"/>
    <property type="match status" value="1"/>
</dbReference>
<dbReference type="SUPFAM" id="SSF144000">
    <property type="entry name" value="Oxysterol-binding protein-like"/>
    <property type="match status" value="1"/>
</dbReference>
<evidence type="ECO:0000256" key="7">
    <source>
        <dbReference type="ARBA" id="ARBA00022490"/>
    </source>
</evidence>
<dbReference type="SUPFAM" id="SSF50729">
    <property type="entry name" value="PH domain-like"/>
    <property type="match status" value="1"/>
</dbReference>
<dbReference type="InterPro" id="IPR037239">
    <property type="entry name" value="OSBP_sf"/>
</dbReference>
<dbReference type="GO" id="GO:0097038">
    <property type="term" value="C:perinuclear endoplasmic reticulum"/>
    <property type="evidence" value="ECO:0007669"/>
    <property type="project" value="TreeGrafter"/>
</dbReference>
<feature type="domain" description="PH" evidence="16">
    <location>
        <begin position="44"/>
        <end position="139"/>
    </location>
</feature>
<keyword evidence="9" id="KW-0256">Endoplasmic reticulum</keyword>
<dbReference type="Gene3D" id="2.30.29.30">
    <property type="entry name" value="Pleckstrin-homology domain (PH domain)/Phosphotyrosine-binding domain (PTB)"/>
    <property type="match status" value="1"/>
</dbReference>
<evidence type="ECO:0000313" key="17">
    <source>
        <dbReference type="EMBL" id="CDW26324.1"/>
    </source>
</evidence>
<dbReference type="GO" id="GO:0005634">
    <property type="term" value="C:nucleus"/>
    <property type="evidence" value="ECO:0007669"/>
    <property type="project" value="UniProtKB-ARBA"/>
</dbReference>
<reference evidence="17" key="1">
    <citation type="submission" date="2014-05" db="EMBL/GenBank/DDBJ databases">
        <authorList>
            <person name="Chronopoulou M."/>
        </authorList>
    </citation>
    <scope>NUCLEOTIDE SEQUENCE</scope>
    <source>
        <tissue evidence="17">Whole organism</tissue>
    </source>
</reference>
<keyword evidence="10 14" id="KW-0445">Lipid transport</keyword>
<dbReference type="SMART" id="SM00233">
    <property type="entry name" value="PH"/>
    <property type="match status" value="1"/>
</dbReference>
<protein>
    <recommendedName>
        <fullName evidence="14">Oxysterol-binding protein</fullName>
    </recommendedName>
</protein>
<dbReference type="GeneID" id="121123640"/>
<dbReference type="FunFam" id="2.40.160.120:FF:000001">
    <property type="entry name" value="Oxysterol-binding protein"/>
    <property type="match status" value="1"/>
</dbReference>
<dbReference type="RefSeq" id="XP_040574708.1">
    <property type="nucleotide sequence ID" value="XM_040718774.2"/>
</dbReference>
<evidence type="ECO:0000256" key="15">
    <source>
        <dbReference type="SAM" id="MobiDB-lite"/>
    </source>
</evidence>
<dbReference type="KEGG" id="lsm:121123640"/>
<keyword evidence="6" id="KW-1003">Cell membrane</keyword>
<keyword evidence="5 14" id="KW-0813">Transport</keyword>
<feature type="compositionally biased region" description="Low complexity" evidence="15">
    <location>
        <begin position="312"/>
        <end position="350"/>
    </location>
</feature>
<evidence type="ECO:0000259" key="16">
    <source>
        <dbReference type="PROSITE" id="PS50003"/>
    </source>
</evidence>
<feature type="compositionally biased region" description="Polar residues" evidence="15">
    <location>
        <begin position="187"/>
        <end position="200"/>
    </location>
</feature>
<name>A0A0K2TK62_LEPSM</name>
<dbReference type="GO" id="GO:0005886">
    <property type="term" value="C:plasma membrane"/>
    <property type="evidence" value="ECO:0007669"/>
    <property type="project" value="UniProtKB-SubCell"/>
</dbReference>
<dbReference type="EMBL" id="HACA01008963">
    <property type="protein sequence ID" value="CDW26324.1"/>
    <property type="molecule type" value="Transcribed_RNA"/>
</dbReference>
<evidence type="ECO:0000256" key="5">
    <source>
        <dbReference type="ARBA" id="ARBA00022448"/>
    </source>
</evidence>
<dbReference type="Pfam" id="PF01237">
    <property type="entry name" value="Oxysterol_BP"/>
    <property type="match status" value="1"/>
</dbReference>